<protein>
    <recommendedName>
        <fullName evidence="3">aldehyde dehydrogenase (NAD(+))</fullName>
        <ecNumber evidence="3">1.2.1.3</ecNumber>
    </recommendedName>
</protein>
<dbReference type="InterPro" id="IPR029510">
    <property type="entry name" value="Ald_DH_CS_GLU"/>
</dbReference>
<dbReference type="InterPro" id="IPR016160">
    <property type="entry name" value="Ald_DH_CS_CYS"/>
</dbReference>
<dbReference type="EC" id="1.2.1.3" evidence="3"/>
<accession>A0AAD9SW29</accession>
<comment type="catalytic activity">
    <reaction evidence="4">
        <text>an aldehyde + NAD(+) + H2O = a carboxylate + NADH + 2 H(+)</text>
        <dbReference type="Rhea" id="RHEA:16185"/>
        <dbReference type="ChEBI" id="CHEBI:15377"/>
        <dbReference type="ChEBI" id="CHEBI:15378"/>
        <dbReference type="ChEBI" id="CHEBI:17478"/>
        <dbReference type="ChEBI" id="CHEBI:29067"/>
        <dbReference type="ChEBI" id="CHEBI:57540"/>
        <dbReference type="ChEBI" id="CHEBI:57945"/>
        <dbReference type="EC" id="1.2.1.3"/>
    </reaction>
</comment>
<dbReference type="FunFam" id="3.40.309.10:FF:000009">
    <property type="entry name" value="Aldehyde dehydrogenase A"/>
    <property type="match status" value="1"/>
</dbReference>
<keyword evidence="2 6" id="KW-0560">Oxidoreductase</keyword>
<evidence type="ECO:0000259" key="8">
    <source>
        <dbReference type="Pfam" id="PF00171"/>
    </source>
</evidence>
<dbReference type="Proteomes" id="UP001285354">
    <property type="component" value="Unassembled WGS sequence"/>
</dbReference>
<comment type="caution">
    <text evidence="9">The sequence shown here is derived from an EMBL/GenBank/DDBJ whole genome shotgun (WGS) entry which is preliminary data.</text>
</comment>
<dbReference type="SUPFAM" id="SSF53720">
    <property type="entry name" value="ALDH-like"/>
    <property type="match status" value="1"/>
</dbReference>
<evidence type="ECO:0000256" key="4">
    <source>
        <dbReference type="ARBA" id="ARBA00049194"/>
    </source>
</evidence>
<evidence type="ECO:0000256" key="1">
    <source>
        <dbReference type="ARBA" id="ARBA00009986"/>
    </source>
</evidence>
<name>A0AAD9SW29_9HELO</name>
<dbReference type="PROSITE" id="PS00687">
    <property type="entry name" value="ALDEHYDE_DEHYDR_GLU"/>
    <property type="match status" value="1"/>
</dbReference>
<dbReference type="EMBL" id="JAUBYV010000009">
    <property type="protein sequence ID" value="KAK2624582.1"/>
    <property type="molecule type" value="Genomic_DNA"/>
</dbReference>
<sequence>MSHSRIHPSRSSSRSSSRPSESFLSPPLPAALYPIGLTIRHPTPPSPFQKHLFSSRHCKMSPSTTSSASTALSWTTFSNIIDGVPSQTATTRCSINPATEENNPPVPLSTPQDVELAMQAAERAFKPWAAVPYSQRQQALLAFADALEAEKEPFARLLTQEQGKPMMFASDEIDTAVSWLRTCAALSLPEERIEEPTRTIVVRYTPIGVAVGLVPWNFPILLATGKIASAVVTGNPIIIKPSPFTPAGGLKLVELAQRFFPPGVVQALSGDDNLGIWLTEHAVPKKISFTGSTATGKKVMQSASRTLKRVTLELGGKDPAIICEDVDIEDVAAKIATLAFLNSGQICVAVKRIYVHSKIIDAFRTALITHTKALKLGAGTDDGVFLGPVQNKMQYERVRSFFHDIESQKQRIAVGGSPPSGKGYFITPTIIDRPEEGSKIVVEEPFGPIVPLLSFSTDEEAITRANNTDYGLGASVWSADVARANHIAQRIESGIVWVNTHMEMDPRVPFGGHKHSGIGTEMGANGLKSYCNSQTLYLGKL</sequence>
<feature type="region of interest" description="Disordered" evidence="7">
    <location>
        <begin position="1"/>
        <end position="25"/>
    </location>
</feature>
<evidence type="ECO:0000256" key="2">
    <source>
        <dbReference type="ARBA" id="ARBA00023002"/>
    </source>
</evidence>
<dbReference type="InterPro" id="IPR016161">
    <property type="entry name" value="Ald_DH/histidinol_DH"/>
</dbReference>
<proteinExistence type="inferred from homology"/>
<dbReference type="GO" id="GO:0004029">
    <property type="term" value="F:aldehyde dehydrogenase (NAD+) activity"/>
    <property type="evidence" value="ECO:0007669"/>
    <property type="project" value="UniProtKB-EC"/>
</dbReference>
<dbReference type="InterPro" id="IPR044086">
    <property type="entry name" value="LUC3-like"/>
</dbReference>
<dbReference type="PROSITE" id="PS00070">
    <property type="entry name" value="ALDEHYDE_DEHYDR_CYS"/>
    <property type="match status" value="1"/>
</dbReference>
<dbReference type="Gene3D" id="3.40.605.10">
    <property type="entry name" value="Aldehyde Dehydrogenase, Chain A, domain 1"/>
    <property type="match status" value="1"/>
</dbReference>
<dbReference type="Gene3D" id="3.40.309.10">
    <property type="entry name" value="Aldehyde Dehydrogenase, Chain A, domain 2"/>
    <property type="match status" value="1"/>
</dbReference>
<dbReference type="PANTHER" id="PTHR11699">
    <property type="entry name" value="ALDEHYDE DEHYDROGENASE-RELATED"/>
    <property type="match status" value="1"/>
</dbReference>
<dbReference type="FunFam" id="3.40.605.10:FF:000007">
    <property type="entry name" value="NAD/NADP-dependent betaine aldehyde dehydrogenase"/>
    <property type="match status" value="1"/>
</dbReference>
<organism evidence="9 10">
    <name type="scientific">Diplocarpon rosae</name>
    <dbReference type="NCBI Taxonomy" id="946125"/>
    <lineage>
        <taxon>Eukaryota</taxon>
        <taxon>Fungi</taxon>
        <taxon>Dikarya</taxon>
        <taxon>Ascomycota</taxon>
        <taxon>Pezizomycotina</taxon>
        <taxon>Leotiomycetes</taxon>
        <taxon>Helotiales</taxon>
        <taxon>Drepanopezizaceae</taxon>
        <taxon>Diplocarpon</taxon>
    </lineage>
</organism>
<dbReference type="InterPro" id="IPR016163">
    <property type="entry name" value="Ald_DH_C"/>
</dbReference>
<evidence type="ECO:0000313" key="10">
    <source>
        <dbReference type="Proteomes" id="UP001285354"/>
    </source>
</evidence>
<keyword evidence="10" id="KW-1185">Reference proteome</keyword>
<dbReference type="Pfam" id="PF00171">
    <property type="entry name" value="Aldedh"/>
    <property type="match status" value="1"/>
</dbReference>
<evidence type="ECO:0000256" key="3">
    <source>
        <dbReference type="ARBA" id="ARBA00024226"/>
    </source>
</evidence>
<dbReference type="InterPro" id="IPR016162">
    <property type="entry name" value="Ald_DH_N"/>
</dbReference>
<dbReference type="AlphaFoldDB" id="A0AAD9SW29"/>
<dbReference type="InterPro" id="IPR015590">
    <property type="entry name" value="Aldehyde_DH_dom"/>
</dbReference>
<feature type="domain" description="Aldehyde dehydrogenase" evidence="8">
    <location>
        <begin position="90"/>
        <end position="535"/>
    </location>
</feature>
<evidence type="ECO:0000256" key="6">
    <source>
        <dbReference type="RuleBase" id="RU003345"/>
    </source>
</evidence>
<gene>
    <name evidence="9" type="ORF">QTJ16_005775</name>
</gene>
<comment type="similarity">
    <text evidence="1 6">Belongs to the aldehyde dehydrogenase family.</text>
</comment>
<reference evidence="9" key="1">
    <citation type="submission" date="2023-06" db="EMBL/GenBank/DDBJ databases">
        <title>Draft genome of Marssonina rosae.</title>
        <authorList>
            <person name="Cheng Q."/>
        </authorList>
    </citation>
    <scope>NUCLEOTIDE SEQUENCE</scope>
    <source>
        <strain evidence="9">R4</strain>
    </source>
</reference>
<feature type="compositionally biased region" description="Low complexity" evidence="7">
    <location>
        <begin position="9"/>
        <end position="25"/>
    </location>
</feature>
<evidence type="ECO:0000256" key="7">
    <source>
        <dbReference type="SAM" id="MobiDB-lite"/>
    </source>
</evidence>
<feature type="active site" evidence="5">
    <location>
        <position position="313"/>
    </location>
</feature>
<evidence type="ECO:0000313" key="9">
    <source>
        <dbReference type="EMBL" id="KAK2624582.1"/>
    </source>
</evidence>
<evidence type="ECO:0000256" key="5">
    <source>
        <dbReference type="PROSITE-ProRule" id="PRU10007"/>
    </source>
</evidence>
<dbReference type="CDD" id="cd07106">
    <property type="entry name" value="ALDH_AldA-AAD23400"/>
    <property type="match status" value="1"/>
</dbReference>